<keyword evidence="4" id="KW-1185">Reference proteome</keyword>
<dbReference type="GO" id="GO:0016887">
    <property type="term" value="F:ATP hydrolysis activity"/>
    <property type="evidence" value="ECO:0007669"/>
    <property type="project" value="InterPro"/>
</dbReference>
<dbReference type="Proteomes" id="UP000262882">
    <property type="component" value="Unassembled WGS sequence"/>
</dbReference>
<gene>
    <name evidence="3" type="ORF">D0T12_00385</name>
</gene>
<feature type="compositionally biased region" description="Basic and acidic residues" evidence="1">
    <location>
        <begin position="111"/>
        <end position="162"/>
    </location>
</feature>
<accession>A0A372GN17</accession>
<dbReference type="Pfam" id="PF07728">
    <property type="entry name" value="AAA_5"/>
    <property type="match status" value="1"/>
</dbReference>
<proteinExistence type="predicted"/>
<sequence>MVSAAGPGRRPSPRLHAPTTPGKDIATFMAKRNKRTGGTPRGGAGSGKQTRTATSETELVRQAERLEAAESAPETGTGPDGETAAEPVKEEDVTGPVTVDRLRRAIAQVETVRKRADTRQAALDKKQAKLDNDDAELAEKQSEHQRKEQDLRRREQSLDADERRLAEERERLADLQQEARRDFAGYRRTQLDLLQQELDERRADFEQRQRELEKEHADRYSQRERELLTSRTELDEREAALHRGELEQKRLERRLTAREEHLDQEVDDRIRERIAGLQTELELARQDTAGHRQQLEAMRTLAQQRADELARYEAAEAELNGMGLLEAAAKLQQLQEDNRKLRTLLAANPLQDRERVAELEARQHDLLIERDELLRQNAELRRHTTATMISATERENARMINQALQRQNEVLTNEIDQQSARLKQMQEVLKDSSPFPACSAMDDDETCQIAPVLDGAPIRLRDLITRIRGRMAIDLGLYYSEADLRCFVAGMAASRLHLLQGISGIGKTRLPEAFAQIIGAGRETVAVAAEWRSPQDLLGYYNAFERKFYESEFTQSLYKARLPLYRDKPFIVVLDEMNLSHPEQYFSDLLSAMERKESSPGERQFLPLMTAPVSLAPRLLHNGRALELPENVWFIGTANNDETTVRFADKTYDRSHVLELPPKPPRFEPGEVRPLAPISYRTLMNTFDAAEATDGGEAEKVLAFLDDGLGERLRGDFGVSWGSRLERQARRFVPVAVAAGGRPGEAADHLLATKVLRKLMGRVEIAPGDLRELHEEITVLWSSAFPGTVPRKSLQVLEREIRSLGLG</sequence>
<feature type="domain" description="ATPase dynein-related AAA" evidence="2">
    <location>
        <begin position="498"/>
        <end position="642"/>
    </location>
</feature>
<evidence type="ECO:0000313" key="3">
    <source>
        <dbReference type="EMBL" id="RFS86788.1"/>
    </source>
</evidence>
<feature type="region of interest" description="Disordered" evidence="1">
    <location>
        <begin position="1"/>
        <end position="162"/>
    </location>
</feature>
<evidence type="ECO:0000313" key="4">
    <source>
        <dbReference type="Proteomes" id="UP000262882"/>
    </source>
</evidence>
<dbReference type="Gene3D" id="3.40.50.300">
    <property type="entry name" value="P-loop containing nucleotide triphosphate hydrolases"/>
    <property type="match status" value="1"/>
</dbReference>
<dbReference type="EMBL" id="QVNQ01000001">
    <property type="protein sequence ID" value="RFS86788.1"/>
    <property type="molecule type" value="Genomic_DNA"/>
</dbReference>
<evidence type="ECO:0000256" key="1">
    <source>
        <dbReference type="SAM" id="MobiDB-lite"/>
    </source>
</evidence>
<dbReference type="InterPro" id="IPR011704">
    <property type="entry name" value="ATPase_dyneun-rel_AAA"/>
</dbReference>
<feature type="compositionally biased region" description="Basic and acidic residues" evidence="1">
    <location>
        <begin position="58"/>
        <end position="68"/>
    </location>
</feature>
<dbReference type="SUPFAM" id="SSF52540">
    <property type="entry name" value="P-loop containing nucleoside triphosphate hydrolases"/>
    <property type="match status" value="1"/>
</dbReference>
<protein>
    <recommendedName>
        <fullName evidence="2">ATPase dynein-related AAA domain-containing protein</fullName>
    </recommendedName>
</protein>
<dbReference type="GO" id="GO:0005524">
    <property type="term" value="F:ATP binding"/>
    <property type="evidence" value="ECO:0007669"/>
    <property type="project" value="InterPro"/>
</dbReference>
<evidence type="ECO:0000259" key="2">
    <source>
        <dbReference type="Pfam" id="PF07728"/>
    </source>
</evidence>
<organism evidence="3 4">
    <name type="scientific">Actinomadura spongiicola</name>
    <dbReference type="NCBI Taxonomy" id="2303421"/>
    <lineage>
        <taxon>Bacteria</taxon>
        <taxon>Bacillati</taxon>
        <taxon>Actinomycetota</taxon>
        <taxon>Actinomycetes</taxon>
        <taxon>Streptosporangiales</taxon>
        <taxon>Thermomonosporaceae</taxon>
        <taxon>Actinomadura</taxon>
    </lineage>
</organism>
<name>A0A372GN17_9ACTN</name>
<reference evidence="3 4" key="1">
    <citation type="submission" date="2018-08" db="EMBL/GenBank/DDBJ databases">
        <title>Actinomadura spongicola sp. nov., isolated from marine sponge Leucetta chagosensis.</title>
        <authorList>
            <person name="Li L."/>
            <person name="Lin H.W."/>
        </authorList>
    </citation>
    <scope>NUCLEOTIDE SEQUENCE [LARGE SCALE GENOMIC DNA]</scope>
    <source>
        <strain evidence="3 4">LHW52907</strain>
    </source>
</reference>
<dbReference type="InterPro" id="IPR027417">
    <property type="entry name" value="P-loop_NTPase"/>
</dbReference>
<comment type="caution">
    <text evidence="3">The sequence shown here is derived from an EMBL/GenBank/DDBJ whole genome shotgun (WGS) entry which is preliminary data.</text>
</comment>
<dbReference type="AlphaFoldDB" id="A0A372GN17"/>
<feature type="compositionally biased region" description="Polar residues" evidence="1">
    <location>
        <begin position="48"/>
        <end position="57"/>
    </location>
</feature>